<dbReference type="GO" id="GO:0022857">
    <property type="term" value="F:transmembrane transporter activity"/>
    <property type="evidence" value="ECO:0000318"/>
    <property type="project" value="GO_Central"/>
</dbReference>
<feature type="transmembrane region" description="Helical" evidence="7">
    <location>
        <begin position="264"/>
        <end position="285"/>
    </location>
</feature>
<dbReference type="AlphaFoldDB" id="D8TE35"/>
<feature type="transmembrane region" description="Helical" evidence="7">
    <location>
        <begin position="125"/>
        <end position="142"/>
    </location>
</feature>
<feature type="transmembrane region" description="Helical" evidence="7">
    <location>
        <begin position="67"/>
        <end position="87"/>
    </location>
</feature>
<dbReference type="GO" id="GO:0015211">
    <property type="term" value="F:purine nucleoside transmembrane transporter activity"/>
    <property type="evidence" value="ECO:0007669"/>
    <property type="project" value="UniProtKB-UniRule"/>
</dbReference>
<protein>
    <recommendedName>
        <fullName evidence="7">Probable purine permease</fullName>
    </recommendedName>
</protein>
<proteinExistence type="inferred from homology"/>
<comment type="subcellular location">
    <subcellularLocation>
        <location evidence="1 7">Membrane</location>
        <topology evidence="1 7">Multi-pass membrane protein</topology>
    </subcellularLocation>
</comment>
<feature type="transmembrane region" description="Helical" evidence="7">
    <location>
        <begin position="162"/>
        <end position="182"/>
    </location>
</feature>
<feature type="transmembrane region" description="Helical" evidence="7">
    <location>
        <begin position="291"/>
        <end position="310"/>
    </location>
</feature>
<organism evidence="9">
    <name type="scientific">Selaginella moellendorffii</name>
    <name type="common">Spikemoss</name>
    <dbReference type="NCBI Taxonomy" id="88036"/>
    <lineage>
        <taxon>Eukaryota</taxon>
        <taxon>Viridiplantae</taxon>
        <taxon>Streptophyta</taxon>
        <taxon>Embryophyta</taxon>
        <taxon>Tracheophyta</taxon>
        <taxon>Lycopodiopsida</taxon>
        <taxon>Selaginellales</taxon>
        <taxon>Selaginellaceae</taxon>
        <taxon>Selaginella</taxon>
    </lineage>
</organism>
<evidence type="ECO:0000256" key="1">
    <source>
        <dbReference type="ARBA" id="ARBA00004141"/>
    </source>
</evidence>
<dbReference type="HOGENOM" id="CLU_043459_1_1_1"/>
<dbReference type="OMA" id="WMLMVAS"/>
<dbReference type="PANTHER" id="PTHR31376:SF105">
    <property type="entry name" value="PURINE PERMEASE-RELATED"/>
    <property type="match status" value="1"/>
</dbReference>
<evidence type="ECO:0000256" key="6">
    <source>
        <dbReference type="ARBA" id="ARBA00023136"/>
    </source>
</evidence>
<evidence type="ECO:0000256" key="7">
    <source>
        <dbReference type="RuleBase" id="RU368015"/>
    </source>
</evidence>
<accession>D8TE35</accession>
<evidence type="ECO:0000313" key="8">
    <source>
        <dbReference type="EMBL" id="EFJ05096.1"/>
    </source>
</evidence>
<keyword evidence="5 7" id="KW-1133">Transmembrane helix</keyword>
<evidence type="ECO:0000256" key="4">
    <source>
        <dbReference type="ARBA" id="ARBA00022692"/>
    </source>
</evidence>
<keyword evidence="4 7" id="KW-0812">Transmembrane</keyword>
<feature type="transmembrane region" description="Helical" evidence="7">
    <location>
        <begin position="194"/>
        <end position="215"/>
    </location>
</feature>
<dbReference type="eggNOG" id="ENOG502QTN9">
    <property type="taxonomic scope" value="Eukaryota"/>
</dbReference>
<dbReference type="InParanoid" id="D8TE35"/>
<comment type="similarity">
    <text evidence="2 7">Belongs to the purine permeases (TC 2.A.7.14) family.</text>
</comment>
<dbReference type="SUPFAM" id="SSF103481">
    <property type="entry name" value="Multidrug resistance efflux transporter EmrE"/>
    <property type="match status" value="1"/>
</dbReference>
<dbReference type="Pfam" id="PF16913">
    <property type="entry name" value="PUNUT"/>
    <property type="match status" value="1"/>
</dbReference>
<comment type="caution">
    <text evidence="7">Lacks conserved residue(s) required for the propagation of feature annotation.</text>
</comment>
<evidence type="ECO:0000256" key="5">
    <source>
        <dbReference type="ARBA" id="ARBA00022989"/>
    </source>
</evidence>
<feature type="transmembrane region" description="Helical" evidence="7">
    <location>
        <begin position="29"/>
        <end position="46"/>
    </location>
</feature>
<dbReference type="STRING" id="88036.D8TE35"/>
<dbReference type="EMBL" id="GL377738">
    <property type="protein sequence ID" value="EFJ05096.1"/>
    <property type="molecule type" value="Genomic_DNA"/>
</dbReference>
<evidence type="ECO:0000256" key="3">
    <source>
        <dbReference type="ARBA" id="ARBA00022448"/>
    </source>
</evidence>
<evidence type="ECO:0000256" key="2">
    <source>
        <dbReference type="ARBA" id="ARBA00006213"/>
    </source>
</evidence>
<dbReference type="OrthoDB" id="1865379at2759"/>
<feature type="transmembrane region" description="Helical" evidence="7">
    <location>
        <begin position="235"/>
        <end position="257"/>
    </location>
</feature>
<keyword evidence="6 7" id="KW-0472">Membrane</keyword>
<dbReference type="Proteomes" id="UP000001514">
    <property type="component" value="Unassembled WGS sequence"/>
</dbReference>
<reference evidence="8 9" key="1">
    <citation type="journal article" date="2011" name="Science">
        <title>The Selaginella genome identifies genetic changes associated with the evolution of vascular plants.</title>
        <authorList>
            <person name="Banks J.A."/>
            <person name="Nishiyama T."/>
            <person name="Hasebe M."/>
            <person name="Bowman J.L."/>
            <person name="Gribskov M."/>
            <person name="dePamphilis C."/>
            <person name="Albert V.A."/>
            <person name="Aono N."/>
            <person name="Aoyama T."/>
            <person name="Ambrose B.A."/>
            <person name="Ashton N.W."/>
            <person name="Axtell M.J."/>
            <person name="Barker E."/>
            <person name="Barker M.S."/>
            <person name="Bennetzen J.L."/>
            <person name="Bonawitz N.D."/>
            <person name="Chapple C."/>
            <person name="Cheng C."/>
            <person name="Correa L.G."/>
            <person name="Dacre M."/>
            <person name="DeBarry J."/>
            <person name="Dreyer I."/>
            <person name="Elias M."/>
            <person name="Engstrom E.M."/>
            <person name="Estelle M."/>
            <person name="Feng L."/>
            <person name="Finet C."/>
            <person name="Floyd S.K."/>
            <person name="Frommer W.B."/>
            <person name="Fujita T."/>
            <person name="Gramzow L."/>
            <person name="Gutensohn M."/>
            <person name="Harholt J."/>
            <person name="Hattori M."/>
            <person name="Heyl A."/>
            <person name="Hirai T."/>
            <person name="Hiwatashi Y."/>
            <person name="Ishikawa M."/>
            <person name="Iwata M."/>
            <person name="Karol K.G."/>
            <person name="Koehler B."/>
            <person name="Kolukisaoglu U."/>
            <person name="Kubo M."/>
            <person name="Kurata T."/>
            <person name="Lalonde S."/>
            <person name="Li K."/>
            <person name="Li Y."/>
            <person name="Litt A."/>
            <person name="Lyons E."/>
            <person name="Manning G."/>
            <person name="Maruyama T."/>
            <person name="Michael T.P."/>
            <person name="Mikami K."/>
            <person name="Miyazaki S."/>
            <person name="Morinaga S."/>
            <person name="Murata T."/>
            <person name="Mueller-Roeber B."/>
            <person name="Nelson D.R."/>
            <person name="Obara M."/>
            <person name="Oguri Y."/>
            <person name="Olmstead R.G."/>
            <person name="Onodera N."/>
            <person name="Petersen B.L."/>
            <person name="Pils B."/>
            <person name="Prigge M."/>
            <person name="Rensing S.A."/>
            <person name="Riano-Pachon D.M."/>
            <person name="Roberts A.W."/>
            <person name="Sato Y."/>
            <person name="Scheller H.V."/>
            <person name="Schulz B."/>
            <person name="Schulz C."/>
            <person name="Shakirov E.V."/>
            <person name="Shibagaki N."/>
            <person name="Shinohara N."/>
            <person name="Shippen D.E."/>
            <person name="Soerensen I."/>
            <person name="Sotooka R."/>
            <person name="Sugimoto N."/>
            <person name="Sugita M."/>
            <person name="Sumikawa N."/>
            <person name="Tanurdzic M."/>
            <person name="Theissen G."/>
            <person name="Ulvskov P."/>
            <person name="Wakazuki S."/>
            <person name="Weng J.K."/>
            <person name="Willats W.W."/>
            <person name="Wipf D."/>
            <person name="Wolf P.G."/>
            <person name="Yang L."/>
            <person name="Zimmer A.D."/>
            <person name="Zhu Q."/>
            <person name="Mitros T."/>
            <person name="Hellsten U."/>
            <person name="Loque D."/>
            <person name="Otillar R."/>
            <person name="Salamov A."/>
            <person name="Schmutz J."/>
            <person name="Shapiro H."/>
            <person name="Lindquist E."/>
            <person name="Lucas S."/>
            <person name="Rokhsar D."/>
            <person name="Grigoriev I.V."/>
        </authorList>
    </citation>
    <scope>NUCLEOTIDE SEQUENCE [LARGE SCALE GENOMIC DNA]</scope>
</reference>
<gene>
    <name evidence="8" type="ORF">SELMODRAFT_236829</name>
</gene>
<dbReference type="PANTHER" id="PTHR31376">
    <property type="entry name" value="OS09G0467300 PROTEIN-RELATED"/>
    <property type="match status" value="1"/>
</dbReference>
<dbReference type="GO" id="GO:0005345">
    <property type="term" value="F:purine nucleobase transmembrane transporter activity"/>
    <property type="evidence" value="ECO:0007669"/>
    <property type="project" value="UniProtKB-UniRule"/>
</dbReference>
<evidence type="ECO:0000313" key="9">
    <source>
        <dbReference type="Proteomes" id="UP000001514"/>
    </source>
</evidence>
<name>D8TE35_SELML</name>
<dbReference type="GO" id="GO:0016020">
    <property type="term" value="C:membrane"/>
    <property type="evidence" value="ECO:0007669"/>
    <property type="project" value="UniProtKB-SubCell"/>
</dbReference>
<dbReference type="InterPro" id="IPR030182">
    <property type="entry name" value="PUP_plant"/>
</dbReference>
<sequence length="336" mass="35922">MFVGFIAATLLMRFYYSNGGSRRWLCGWVQTAGWPVCALAMLIVYFKASSSSSDSPGHHHLLAPFSFKLVAAFASIGCLIALDNFLYSWGMSYLPASTAGLLTSSQLAFNSLFALFLLRKSIGPYVWNSIVLVSSSAVLLGLHSSSDELPGVSREQTGHGYVMTITAAGLYGLILSLTELVFAKVLGRKSTLLVLQMQTSTALVATIVSTVGMAINNDFEAIHVEAAVFKAGSLAYFVTLLCSTLAWQAAFLGTMGVIFLSSSLLAGVILTVVIPVGAVFAYIFFHDAFGGLKVMALLLSCWGFVSYVYGGYVESSAAPPAIPDNKEEHEEYVSSV</sequence>
<dbReference type="InterPro" id="IPR037185">
    <property type="entry name" value="EmrE-like"/>
</dbReference>
<keyword evidence="3 7" id="KW-0813">Transport</keyword>
<dbReference type="Gramene" id="EFJ05096">
    <property type="protein sequence ID" value="EFJ05096"/>
    <property type="gene ID" value="SELMODRAFT_236829"/>
</dbReference>
<dbReference type="KEGG" id="smo:SELMODRAFT_236829"/>
<keyword evidence="9" id="KW-1185">Reference proteome</keyword>
<feature type="transmembrane region" description="Helical" evidence="7">
    <location>
        <begin position="99"/>
        <end position="118"/>
    </location>
</feature>